<accession>A0A1G8AV70</accession>
<sequence>MLVISAVTRLLQIGVVQKTNAHSFFGQVVCQTRLPVLDTRSIAPSQEQR</sequence>
<dbReference type="Proteomes" id="UP000198656">
    <property type="component" value="Unassembled WGS sequence"/>
</dbReference>
<dbReference type="AlphaFoldDB" id="A0A1G8AV70"/>
<organism evidence="1 2">
    <name type="scientific">Desulfosporosinus hippei DSM 8344</name>
    <dbReference type="NCBI Taxonomy" id="1121419"/>
    <lineage>
        <taxon>Bacteria</taxon>
        <taxon>Bacillati</taxon>
        <taxon>Bacillota</taxon>
        <taxon>Clostridia</taxon>
        <taxon>Eubacteriales</taxon>
        <taxon>Desulfitobacteriaceae</taxon>
        <taxon>Desulfosporosinus</taxon>
    </lineage>
</organism>
<reference evidence="2" key="1">
    <citation type="submission" date="2016-10" db="EMBL/GenBank/DDBJ databases">
        <authorList>
            <person name="Varghese N."/>
            <person name="Submissions S."/>
        </authorList>
    </citation>
    <scope>NUCLEOTIDE SEQUENCE [LARGE SCALE GENOMIC DNA]</scope>
    <source>
        <strain evidence="2">DSM 8344</strain>
    </source>
</reference>
<gene>
    <name evidence="1" type="ORF">SAMN05443529_111127</name>
</gene>
<name>A0A1G8AV70_9FIRM</name>
<proteinExistence type="predicted"/>
<evidence type="ECO:0000313" key="1">
    <source>
        <dbReference type="EMBL" id="SDH24713.1"/>
    </source>
</evidence>
<keyword evidence="2" id="KW-1185">Reference proteome</keyword>
<protein>
    <submittedName>
        <fullName evidence="1">Uncharacterized protein</fullName>
    </submittedName>
</protein>
<dbReference type="RefSeq" id="WP_176786135.1">
    <property type="nucleotide sequence ID" value="NZ_FNCP01000011.1"/>
</dbReference>
<dbReference type="EMBL" id="FNCP01000011">
    <property type="protein sequence ID" value="SDH24713.1"/>
    <property type="molecule type" value="Genomic_DNA"/>
</dbReference>
<evidence type="ECO:0000313" key="2">
    <source>
        <dbReference type="Proteomes" id="UP000198656"/>
    </source>
</evidence>